<dbReference type="PROSITE" id="PS50092">
    <property type="entry name" value="TSP1"/>
    <property type="match status" value="4"/>
</dbReference>
<evidence type="ECO:0000256" key="10">
    <source>
        <dbReference type="PIRSR" id="PIRSR613273-3"/>
    </source>
</evidence>
<dbReference type="Gene3D" id="2.60.120.830">
    <property type="match status" value="1"/>
</dbReference>
<dbReference type="PRINTS" id="PR01705">
    <property type="entry name" value="TSP1REPEAT"/>
</dbReference>
<dbReference type="Pfam" id="PF17771">
    <property type="entry name" value="ADAMTS_CR_2"/>
    <property type="match status" value="1"/>
</dbReference>
<keyword evidence="7" id="KW-0862">Zinc</keyword>
<evidence type="ECO:0000256" key="3">
    <source>
        <dbReference type="ARBA" id="ARBA00022723"/>
    </source>
</evidence>
<sequence length="572" mass="63695">YALCRSFGMTDPCTHLWCSNSSAPHLCKTKKGPPLEGTSCGEEKWCRNGFCESITQVLDDDDGQSPVRHNPQDGEWGPWSDWGPCSRTCGTGISFKTRLCDNPPPAWGGRRCTGKREEWKLCGRDECPKPHHDFRAQQCLLLNRIAKLDPRRAALAWLPYEPKKRRKKCRISCYSHATNEVYIGREYVVDGTPCSYDKPDDLCVQGKCISVGCDKVISSPKTRDQCGVCGGDGGTCTHHNEVYHAVPPLDYSVVAIIPVGARNILVLEENATMNFLAIANNSSKFVLNGERTQEPAKTFIIEGAKFAYSNEGEKEMLKAVGPLLQPLSVMIHGSPAQETVLVSTSFYTPVQEEYYQWEIGPFTACSATCGGGEKHETLVCRDRRTDIQVFHDQCRHLPRPRLNTTRCNTFGCEAKWVPGPWEHCSATCGLLGVQERAISCVTIPRAYLANWTEGIVDPIRCQDQPRPDTSRECRREPCPAHWEPIGWGQCSVSCGVGEEEQLWECVGGGGNEVTYNCGPRPRQVRVCIKPSCSPSPCLRDASEFCQISVLYKYCKVPKYNALCCHTCANIVY</sequence>
<feature type="domain" description="PLAC" evidence="11">
    <location>
        <begin position="528"/>
        <end position="571"/>
    </location>
</feature>
<dbReference type="InterPro" id="IPR036383">
    <property type="entry name" value="TSP1_rpt_sf"/>
</dbReference>
<evidence type="ECO:0000256" key="5">
    <source>
        <dbReference type="ARBA" id="ARBA00022737"/>
    </source>
</evidence>
<dbReference type="GO" id="GO:0046872">
    <property type="term" value="F:metal ion binding"/>
    <property type="evidence" value="ECO:0007669"/>
    <property type="project" value="UniProtKB-KW"/>
</dbReference>
<keyword evidence="4" id="KW-0732">Signal</keyword>
<dbReference type="AlphaFoldDB" id="A0AAN9AFW8"/>
<evidence type="ECO:0000256" key="1">
    <source>
        <dbReference type="ARBA" id="ARBA00004613"/>
    </source>
</evidence>
<gene>
    <name evidence="12" type="primary">ADAMTS14_2</name>
    <name evidence="12" type="ORF">SK128_008081</name>
</gene>
<dbReference type="InterPro" id="IPR045371">
    <property type="entry name" value="ADAMTS_CR_3"/>
</dbReference>
<comment type="caution">
    <text evidence="12">The sequence shown here is derived from an EMBL/GenBank/DDBJ whole genome shotgun (WGS) entry which is preliminary data.</text>
</comment>
<dbReference type="InterPro" id="IPR000884">
    <property type="entry name" value="TSP1_rpt"/>
</dbReference>
<comment type="subcellular location">
    <subcellularLocation>
        <location evidence="1">Secreted</location>
    </subcellularLocation>
</comment>
<dbReference type="FunFam" id="2.20.100.10:FF:000005">
    <property type="entry name" value="ADAM metallopeptidase with thrombospondin type 1 motif 9"/>
    <property type="match status" value="1"/>
</dbReference>
<keyword evidence="6 12" id="KW-0378">Hydrolase</keyword>
<keyword evidence="13" id="KW-1185">Reference proteome</keyword>
<evidence type="ECO:0000256" key="2">
    <source>
        <dbReference type="ARBA" id="ARBA00022525"/>
    </source>
</evidence>
<accession>A0AAN9AFW8</accession>
<name>A0AAN9AFW8_HALRR</name>
<protein>
    <submittedName>
        <fullName evidence="12">A disintegrin and metalloproteinase with thrombospondin motifs 14</fullName>
        <ecNumber evidence="12">3.4.24.14</ecNumber>
    </submittedName>
</protein>
<keyword evidence="2" id="KW-0964">Secreted</keyword>
<dbReference type="InterPro" id="IPR013273">
    <property type="entry name" value="ADAMTS/ADAMTS-like"/>
</dbReference>
<dbReference type="SUPFAM" id="SSF82895">
    <property type="entry name" value="TSP-1 type 1 repeat"/>
    <property type="match status" value="3"/>
</dbReference>
<evidence type="ECO:0000313" key="13">
    <source>
        <dbReference type="Proteomes" id="UP001381693"/>
    </source>
</evidence>
<reference evidence="12 13" key="1">
    <citation type="submission" date="2023-11" db="EMBL/GenBank/DDBJ databases">
        <title>Halocaridina rubra genome assembly.</title>
        <authorList>
            <person name="Smith C."/>
        </authorList>
    </citation>
    <scope>NUCLEOTIDE SEQUENCE [LARGE SCALE GENOMIC DNA]</scope>
    <source>
        <strain evidence="12">EP-1</strain>
        <tissue evidence="12">Whole</tissue>
    </source>
</reference>
<feature type="disulfide bond" evidence="10">
    <location>
        <begin position="85"/>
        <end position="122"/>
    </location>
</feature>
<feature type="disulfide bond" evidence="10">
    <location>
        <begin position="100"/>
        <end position="112"/>
    </location>
</feature>
<dbReference type="GO" id="GO:0004222">
    <property type="term" value="F:metalloendopeptidase activity"/>
    <property type="evidence" value="ECO:0007669"/>
    <property type="project" value="UniProtKB-EC"/>
</dbReference>
<keyword evidence="8 10" id="KW-1015">Disulfide bond</keyword>
<dbReference type="GO" id="GO:0006508">
    <property type="term" value="P:proteolysis"/>
    <property type="evidence" value="ECO:0007669"/>
    <property type="project" value="TreeGrafter"/>
</dbReference>
<feature type="disulfide bond" evidence="10">
    <location>
        <begin position="13"/>
        <end position="46"/>
    </location>
</feature>
<evidence type="ECO:0000256" key="4">
    <source>
        <dbReference type="ARBA" id="ARBA00022729"/>
    </source>
</evidence>
<dbReference type="Pfam" id="PF19236">
    <property type="entry name" value="ADAMTS_CR_3"/>
    <property type="match status" value="1"/>
</dbReference>
<evidence type="ECO:0000256" key="7">
    <source>
        <dbReference type="ARBA" id="ARBA00022833"/>
    </source>
</evidence>
<dbReference type="PANTHER" id="PTHR13723:SF304">
    <property type="entry name" value="A DISINTEGRIN AND METALLOPROTEINASE WITH THROMBOSPONDIN MOTIFS 2-LIKE PROTEIN"/>
    <property type="match status" value="1"/>
</dbReference>
<dbReference type="InterPro" id="IPR010294">
    <property type="entry name" value="ADAMTS_spacer1"/>
</dbReference>
<dbReference type="SMART" id="SM00209">
    <property type="entry name" value="TSP1"/>
    <property type="match status" value="4"/>
</dbReference>
<feature type="disulfide bond" evidence="10">
    <location>
        <begin position="40"/>
        <end position="51"/>
    </location>
</feature>
<dbReference type="PROSITE" id="PS50900">
    <property type="entry name" value="PLAC"/>
    <property type="match status" value="1"/>
</dbReference>
<feature type="non-terminal residue" evidence="12">
    <location>
        <position position="1"/>
    </location>
</feature>
<dbReference type="GO" id="GO:0031012">
    <property type="term" value="C:extracellular matrix"/>
    <property type="evidence" value="ECO:0007669"/>
    <property type="project" value="TreeGrafter"/>
</dbReference>
<keyword evidence="5" id="KW-0677">Repeat</keyword>
<keyword evidence="12" id="KW-0645">Protease</keyword>
<dbReference type="EC" id="3.4.24.14" evidence="12"/>
<evidence type="ECO:0000256" key="6">
    <source>
        <dbReference type="ARBA" id="ARBA00022801"/>
    </source>
</evidence>
<keyword evidence="3" id="KW-0479">Metal-binding</keyword>
<dbReference type="PRINTS" id="PR01857">
    <property type="entry name" value="ADAMTSFAMILY"/>
</dbReference>
<dbReference type="Pfam" id="PF19030">
    <property type="entry name" value="TSP1_ADAMTS"/>
    <property type="match status" value="2"/>
</dbReference>
<keyword evidence="12" id="KW-0482">Metalloprotease</keyword>
<dbReference type="GO" id="GO:0005576">
    <property type="term" value="C:extracellular region"/>
    <property type="evidence" value="ECO:0007669"/>
    <property type="project" value="UniProtKB-SubCell"/>
</dbReference>
<dbReference type="GO" id="GO:0030198">
    <property type="term" value="P:extracellular matrix organization"/>
    <property type="evidence" value="ECO:0007669"/>
    <property type="project" value="InterPro"/>
</dbReference>
<dbReference type="Proteomes" id="UP001381693">
    <property type="component" value="Unassembled WGS sequence"/>
</dbReference>
<evidence type="ECO:0000256" key="9">
    <source>
        <dbReference type="ARBA" id="ARBA00023180"/>
    </source>
</evidence>
<dbReference type="Pfam" id="PF05986">
    <property type="entry name" value="ADAMTS_spacer1"/>
    <property type="match status" value="1"/>
</dbReference>
<organism evidence="12 13">
    <name type="scientific">Halocaridina rubra</name>
    <name type="common">Hawaiian red shrimp</name>
    <dbReference type="NCBI Taxonomy" id="373956"/>
    <lineage>
        <taxon>Eukaryota</taxon>
        <taxon>Metazoa</taxon>
        <taxon>Ecdysozoa</taxon>
        <taxon>Arthropoda</taxon>
        <taxon>Crustacea</taxon>
        <taxon>Multicrustacea</taxon>
        <taxon>Malacostraca</taxon>
        <taxon>Eumalacostraca</taxon>
        <taxon>Eucarida</taxon>
        <taxon>Decapoda</taxon>
        <taxon>Pleocyemata</taxon>
        <taxon>Caridea</taxon>
        <taxon>Atyoidea</taxon>
        <taxon>Atyidae</taxon>
        <taxon>Halocaridina</taxon>
    </lineage>
</organism>
<evidence type="ECO:0000313" key="12">
    <source>
        <dbReference type="EMBL" id="KAK7085162.1"/>
    </source>
</evidence>
<proteinExistence type="predicted"/>
<dbReference type="PANTHER" id="PTHR13723">
    <property type="entry name" value="ADAMTS A DISINTEGRIN AND METALLOPROTEASE WITH THROMBOSPONDIN MOTIFS PROTEASE"/>
    <property type="match status" value="1"/>
</dbReference>
<keyword evidence="9" id="KW-0325">Glycoprotein</keyword>
<feature type="disulfide bond" evidence="10">
    <location>
        <begin position="4"/>
        <end position="27"/>
    </location>
</feature>
<feature type="disulfide bond" evidence="10">
    <location>
        <begin position="89"/>
        <end position="127"/>
    </location>
</feature>
<dbReference type="Pfam" id="PF00090">
    <property type="entry name" value="TSP_1"/>
    <property type="match status" value="1"/>
</dbReference>
<dbReference type="InterPro" id="IPR010909">
    <property type="entry name" value="PLAC"/>
</dbReference>
<dbReference type="InterPro" id="IPR041645">
    <property type="entry name" value="ADAMTS_CR_2"/>
</dbReference>
<dbReference type="FunFam" id="2.20.100.10:FF:000001">
    <property type="entry name" value="semaphorin-5A isoform X1"/>
    <property type="match status" value="1"/>
</dbReference>
<dbReference type="InterPro" id="IPR050439">
    <property type="entry name" value="ADAMTS_ADAMTS-like"/>
</dbReference>
<dbReference type="Gene3D" id="2.20.100.10">
    <property type="entry name" value="Thrombospondin type-1 (TSP1) repeat"/>
    <property type="match status" value="3"/>
</dbReference>
<dbReference type="Gene3D" id="3.40.1620.60">
    <property type="match status" value="1"/>
</dbReference>
<evidence type="ECO:0000259" key="11">
    <source>
        <dbReference type="PROSITE" id="PS50900"/>
    </source>
</evidence>
<evidence type="ECO:0000256" key="8">
    <source>
        <dbReference type="ARBA" id="ARBA00023157"/>
    </source>
</evidence>
<dbReference type="EMBL" id="JAXCGZ010001891">
    <property type="protein sequence ID" value="KAK7085162.1"/>
    <property type="molecule type" value="Genomic_DNA"/>
</dbReference>